<dbReference type="AlphaFoldDB" id="A0A6P6B8Z4"/>
<organism evidence="2 3">
    <name type="scientific">Durio zibethinus</name>
    <name type="common">Durian</name>
    <dbReference type="NCBI Taxonomy" id="66656"/>
    <lineage>
        <taxon>Eukaryota</taxon>
        <taxon>Viridiplantae</taxon>
        <taxon>Streptophyta</taxon>
        <taxon>Embryophyta</taxon>
        <taxon>Tracheophyta</taxon>
        <taxon>Spermatophyta</taxon>
        <taxon>Magnoliopsida</taxon>
        <taxon>eudicotyledons</taxon>
        <taxon>Gunneridae</taxon>
        <taxon>Pentapetalae</taxon>
        <taxon>rosids</taxon>
        <taxon>malvids</taxon>
        <taxon>Malvales</taxon>
        <taxon>Malvaceae</taxon>
        <taxon>Helicteroideae</taxon>
        <taxon>Durio</taxon>
    </lineage>
</organism>
<feature type="domain" description="MATH" evidence="1">
    <location>
        <begin position="174"/>
        <end position="302"/>
    </location>
</feature>
<dbReference type="PANTHER" id="PTHR46162">
    <property type="entry name" value="TRAF-LIKE FAMILY PROTEIN"/>
    <property type="match status" value="1"/>
</dbReference>
<dbReference type="OrthoDB" id="969002at2759"/>
<dbReference type="SUPFAM" id="SSF49599">
    <property type="entry name" value="TRAF domain-like"/>
    <property type="match status" value="2"/>
</dbReference>
<reference evidence="3" key="1">
    <citation type="submission" date="2025-08" db="UniProtKB">
        <authorList>
            <consortium name="RefSeq"/>
        </authorList>
    </citation>
    <scope>IDENTIFICATION</scope>
    <source>
        <tissue evidence="3">Fruit stalk</tissue>
    </source>
</reference>
<feature type="domain" description="MATH" evidence="1">
    <location>
        <begin position="19"/>
        <end position="154"/>
    </location>
</feature>
<dbReference type="SMART" id="SM00061">
    <property type="entry name" value="MATH"/>
    <property type="match status" value="2"/>
</dbReference>
<dbReference type="Gene3D" id="2.60.210.10">
    <property type="entry name" value="Apoptosis, Tumor Necrosis Factor Receptor Associated Protein 2, Chain A"/>
    <property type="match status" value="2"/>
</dbReference>
<gene>
    <name evidence="3" type="primary">LOC111315939</name>
</gene>
<dbReference type="CDD" id="cd00121">
    <property type="entry name" value="MATH"/>
    <property type="match status" value="2"/>
</dbReference>
<sequence length="312" mass="36100">MEELLKKPGIKGVTRDLPPAHYLFNIESFSLLANTGLEKYESHAFEVGGYNWRLSLYPNGNKKSNGFGFISLYLQIEETENLPRTWEVNANFRFFVLDQIHGKYLTIEEGDGAIKRFFNMKTEWGDAQLLSLDHFNDASNGYLVDDCCTFGVEIFVIKQTGKLERLSMTKDPPNNTITFTLQNYSKSYSDFYVSDAQTIGDSNWKLYVYPRGGGSWKNIALSMYLELVEAFNFPPKRKVYAQYKLRVKDQYNSNNNREKTCSVWFTATSRRWGYPYFMSLLDLQDKSKNYILGDTLIVEAEIIIVSKVKLFL</sequence>
<dbReference type="PANTHER" id="PTHR46162:SF64">
    <property type="entry name" value="TRAF-LIKE FAMILY PROTEIN"/>
    <property type="match status" value="1"/>
</dbReference>
<evidence type="ECO:0000313" key="3">
    <source>
        <dbReference type="RefSeq" id="XP_022773694.1"/>
    </source>
</evidence>
<dbReference type="GeneID" id="111315939"/>
<evidence type="ECO:0000259" key="1">
    <source>
        <dbReference type="PROSITE" id="PS50144"/>
    </source>
</evidence>
<proteinExistence type="predicted"/>
<protein>
    <submittedName>
        <fullName evidence="3">BTB/POZ and MATH domain-containing protein 3-like</fullName>
    </submittedName>
</protein>
<dbReference type="InterPro" id="IPR008974">
    <property type="entry name" value="TRAF-like"/>
</dbReference>
<keyword evidence="2" id="KW-1185">Reference proteome</keyword>
<dbReference type="PROSITE" id="PS50144">
    <property type="entry name" value="MATH"/>
    <property type="match status" value="2"/>
</dbReference>
<dbReference type="Proteomes" id="UP000515121">
    <property type="component" value="Unplaced"/>
</dbReference>
<dbReference type="RefSeq" id="XP_022773694.1">
    <property type="nucleotide sequence ID" value="XM_022917959.1"/>
</dbReference>
<accession>A0A6P6B8Z4</accession>
<evidence type="ECO:0000313" key="2">
    <source>
        <dbReference type="Proteomes" id="UP000515121"/>
    </source>
</evidence>
<dbReference type="KEGG" id="dzi:111315939"/>
<dbReference type="Pfam" id="PF22486">
    <property type="entry name" value="MATH_2"/>
    <property type="match status" value="2"/>
</dbReference>
<dbReference type="InterPro" id="IPR002083">
    <property type="entry name" value="MATH/TRAF_dom"/>
</dbReference>
<name>A0A6P6B8Z4_DURZI</name>